<reference evidence="2" key="2">
    <citation type="submission" date="2020-09" db="EMBL/GenBank/DDBJ databases">
        <authorList>
            <person name="Sun Q."/>
            <person name="Ohkuma M."/>
        </authorList>
    </citation>
    <scope>NUCLEOTIDE SEQUENCE</scope>
    <source>
        <strain evidence="2">JCM 4059</strain>
    </source>
</reference>
<organism evidence="2 3">
    <name type="scientific">Streptomyces mashuensis</name>
    <dbReference type="NCBI Taxonomy" id="33904"/>
    <lineage>
        <taxon>Bacteria</taxon>
        <taxon>Bacillati</taxon>
        <taxon>Actinomycetota</taxon>
        <taxon>Actinomycetes</taxon>
        <taxon>Kitasatosporales</taxon>
        <taxon>Streptomycetaceae</taxon>
        <taxon>Streptomyces</taxon>
    </lineage>
</organism>
<evidence type="ECO:0000313" key="3">
    <source>
        <dbReference type="Proteomes" id="UP000638313"/>
    </source>
</evidence>
<gene>
    <name evidence="2" type="ORF">GCM10010218_17440</name>
</gene>
<dbReference type="RefSeq" id="WP_190128833.1">
    <property type="nucleotide sequence ID" value="NZ_BNBD01000002.1"/>
</dbReference>
<proteinExistence type="predicted"/>
<accession>A0A919EAR7</accession>
<reference evidence="2" key="1">
    <citation type="journal article" date="2014" name="Int. J. Syst. Evol. Microbiol.">
        <title>Complete genome sequence of Corynebacterium casei LMG S-19264T (=DSM 44701T), isolated from a smear-ripened cheese.</title>
        <authorList>
            <consortium name="US DOE Joint Genome Institute (JGI-PGF)"/>
            <person name="Walter F."/>
            <person name="Albersmeier A."/>
            <person name="Kalinowski J."/>
            <person name="Ruckert C."/>
        </authorList>
    </citation>
    <scope>NUCLEOTIDE SEQUENCE</scope>
    <source>
        <strain evidence="2">JCM 4059</strain>
    </source>
</reference>
<dbReference type="EMBL" id="BNBD01000002">
    <property type="protein sequence ID" value="GHF36412.1"/>
    <property type="molecule type" value="Genomic_DNA"/>
</dbReference>
<dbReference type="AlphaFoldDB" id="A0A919EAR7"/>
<evidence type="ECO:0000259" key="1">
    <source>
        <dbReference type="Pfam" id="PF21806"/>
    </source>
</evidence>
<dbReference type="InterPro" id="IPR049244">
    <property type="entry name" value="DUF6879"/>
</dbReference>
<feature type="domain" description="DUF6879" evidence="1">
    <location>
        <begin position="6"/>
        <end position="167"/>
    </location>
</feature>
<sequence>MTLKTLGELFDTFEREAFRLETLADYSGSGNVDAYQAFLSGQPQPDDYNEAWVSELRALTDLGKRVYRVHILSRPLTPYLRFELGWGYQKNATGGEEFFILDTTDKPNPLQGAEDFWLFDARTAVVMRYDDRGAVTGRETMPDNRARDFVTVRDTALAHAEPFSDWWEKHAGA</sequence>
<name>A0A919EAR7_9ACTN</name>
<dbReference type="Proteomes" id="UP000638313">
    <property type="component" value="Unassembled WGS sequence"/>
</dbReference>
<comment type="caution">
    <text evidence="2">The sequence shown here is derived from an EMBL/GenBank/DDBJ whole genome shotgun (WGS) entry which is preliminary data.</text>
</comment>
<protein>
    <recommendedName>
        <fullName evidence="1">DUF6879 domain-containing protein</fullName>
    </recommendedName>
</protein>
<keyword evidence="3" id="KW-1185">Reference proteome</keyword>
<dbReference type="Pfam" id="PF21806">
    <property type="entry name" value="DUF6879"/>
    <property type="match status" value="1"/>
</dbReference>
<evidence type="ECO:0000313" key="2">
    <source>
        <dbReference type="EMBL" id="GHF36412.1"/>
    </source>
</evidence>